<feature type="compositionally biased region" description="Basic and acidic residues" evidence="4">
    <location>
        <begin position="670"/>
        <end position="685"/>
    </location>
</feature>
<keyword evidence="2" id="KW-0238">DNA-binding</keyword>
<feature type="compositionally biased region" description="Basic and acidic residues" evidence="4">
    <location>
        <begin position="505"/>
        <end position="516"/>
    </location>
</feature>
<feature type="region of interest" description="Disordered" evidence="4">
    <location>
        <begin position="1"/>
        <end position="230"/>
    </location>
</feature>
<dbReference type="OrthoDB" id="39591at2759"/>
<dbReference type="OMA" id="GIINRHP"/>
<feature type="compositionally biased region" description="Low complexity" evidence="4">
    <location>
        <begin position="653"/>
        <end position="663"/>
    </location>
</feature>
<feature type="compositionally biased region" description="Polar residues" evidence="4">
    <location>
        <begin position="22"/>
        <end position="35"/>
    </location>
</feature>
<dbReference type="GO" id="GO:0005634">
    <property type="term" value="C:nucleus"/>
    <property type="evidence" value="ECO:0000318"/>
    <property type="project" value="GO_Central"/>
</dbReference>
<dbReference type="GO" id="GO:0006355">
    <property type="term" value="P:regulation of DNA-templated transcription"/>
    <property type="evidence" value="ECO:0000318"/>
    <property type="project" value="GO_Central"/>
</dbReference>
<feature type="compositionally biased region" description="Basic and acidic residues" evidence="4">
    <location>
        <begin position="484"/>
        <end position="493"/>
    </location>
</feature>
<evidence type="ECO:0000256" key="2">
    <source>
        <dbReference type="ARBA" id="ARBA00023125"/>
    </source>
</evidence>
<dbReference type="InterPro" id="IPR051651">
    <property type="entry name" value="DMTF1_DNA-bind_reg"/>
</dbReference>
<evidence type="ECO:0000256" key="4">
    <source>
        <dbReference type="SAM" id="MobiDB-lite"/>
    </source>
</evidence>
<feature type="compositionally biased region" description="Low complexity" evidence="4">
    <location>
        <begin position="437"/>
        <end position="455"/>
    </location>
</feature>
<feature type="compositionally biased region" description="Polar residues" evidence="4">
    <location>
        <begin position="84"/>
        <end position="106"/>
    </location>
</feature>
<dbReference type="InterPro" id="IPR009057">
    <property type="entry name" value="Homeodomain-like_sf"/>
</dbReference>
<keyword evidence="8" id="KW-1185">Reference proteome</keyword>
<dbReference type="AlphaFoldDB" id="Q5B4B2"/>
<dbReference type="Gene3D" id="1.10.10.60">
    <property type="entry name" value="Homeodomain-like"/>
    <property type="match status" value="2"/>
</dbReference>
<dbReference type="InterPro" id="IPR001005">
    <property type="entry name" value="SANT/Myb"/>
</dbReference>
<feature type="compositionally biased region" description="Polar residues" evidence="4">
    <location>
        <begin position="211"/>
        <end position="230"/>
    </location>
</feature>
<dbReference type="InterPro" id="IPR017930">
    <property type="entry name" value="Myb_dom"/>
</dbReference>
<feature type="compositionally biased region" description="Basic and acidic residues" evidence="4">
    <location>
        <begin position="561"/>
        <end position="574"/>
    </location>
</feature>
<dbReference type="PROSITE" id="PS51294">
    <property type="entry name" value="HTH_MYB"/>
    <property type="match status" value="1"/>
</dbReference>
<dbReference type="Proteomes" id="UP000000560">
    <property type="component" value="Chromosome III"/>
</dbReference>
<feature type="region of interest" description="Disordered" evidence="4">
    <location>
        <begin position="437"/>
        <end position="724"/>
    </location>
</feature>
<dbReference type="SMART" id="SM00717">
    <property type="entry name" value="SANT"/>
    <property type="match status" value="3"/>
</dbReference>
<dbReference type="Pfam" id="PF13921">
    <property type="entry name" value="Myb_DNA-bind_6"/>
    <property type="match status" value="1"/>
</dbReference>
<proteinExistence type="predicted"/>
<accession>C8V7S0</accession>
<dbReference type="CDD" id="cd00167">
    <property type="entry name" value="SANT"/>
    <property type="match status" value="2"/>
</dbReference>
<feature type="domain" description="Myb-like" evidence="5">
    <location>
        <begin position="310"/>
        <end position="359"/>
    </location>
</feature>
<evidence type="ECO:0000313" key="7">
    <source>
        <dbReference type="EMBL" id="CBF77137.1"/>
    </source>
</evidence>
<feature type="domain" description="HTH myb-type" evidence="6">
    <location>
        <begin position="318"/>
        <end position="363"/>
    </location>
</feature>
<evidence type="ECO:0000256" key="1">
    <source>
        <dbReference type="ARBA" id="ARBA00004123"/>
    </source>
</evidence>
<comment type="subcellular location">
    <subcellularLocation>
        <location evidence="1">Nucleus</location>
    </subcellularLocation>
</comment>
<dbReference type="HOGENOM" id="CLU_382173_0_0_1"/>
<reference evidence="8" key="1">
    <citation type="journal article" date="2005" name="Nature">
        <title>Sequencing of Aspergillus nidulans and comparative analysis with A. fumigatus and A. oryzae.</title>
        <authorList>
            <person name="Galagan J.E."/>
            <person name="Calvo S.E."/>
            <person name="Cuomo C."/>
            <person name="Ma L.J."/>
            <person name="Wortman J.R."/>
            <person name="Batzoglou S."/>
            <person name="Lee S.I."/>
            <person name="Basturkmen M."/>
            <person name="Spevak C.C."/>
            <person name="Clutterbuck J."/>
            <person name="Kapitonov V."/>
            <person name="Jurka J."/>
            <person name="Scazzocchio C."/>
            <person name="Farman M."/>
            <person name="Butler J."/>
            <person name="Purcell S."/>
            <person name="Harris S."/>
            <person name="Braus G.H."/>
            <person name="Draht O."/>
            <person name="Busch S."/>
            <person name="D'Enfert C."/>
            <person name="Bouchier C."/>
            <person name="Goldman G.H."/>
            <person name="Bell-Pedersen D."/>
            <person name="Griffiths-Jones S."/>
            <person name="Doonan J.H."/>
            <person name="Yu J."/>
            <person name="Vienken K."/>
            <person name="Pain A."/>
            <person name="Freitag M."/>
            <person name="Selker E.U."/>
            <person name="Archer D.B."/>
            <person name="Penalva M.A."/>
            <person name="Oakley B.R."/>
            <person name="Momany M."/>
            <person name="Tanaka T."/>
            <person name="Kumagai T."/>
            <person name="Asai K."/>
            <person name="Machida M."/>
            <person name="Nierman W.C."/>
            <person name="Denning D.W."/>
            <person name="Caddick M."/>
            <person name="Hynes M."/>
            <person name="Paoletti M."/>
            <person name="Fischer R."/>
            <person name="Miller B."/>
            <person name="Dyer P."/>
            <person name="Sachs M.S."/>
            <person name="Osmani S.A."/>
            <person name="Birren B.W."/>
        </authorList>
    </citation>
    <scope>NUCLEOTIDE SEQUENCE [LARGE SCALE GENOMIC DNA]</scope>
    <source>
        <strain evidence="8">FGSC A4 / ATCC 38163 / CBS 112.46 / NRRL 194 / M139</strain>
    </source>
</reference>
<evidence type="ECO:0000259" key="6">
    <source>
        <dbReference type="PROSITE" id="PS51294"/>
    </source>
</evidence>
<name>Q5B4B2_EMENI</name>
<accession>Q5B4B2</accession>
<reference evidence="8" key="2">
    <citation type="journal article" date="2009" name="Fungal Genet. Biol.">
        <title>The 2008 update of the Aspergillus nidulans genome annotation: a community effort.</title>
        <authorList>
            <person name="Wortman J.R."/>
            <person name="Gilsenan J.M."/>
            <person name="Joardar V."/>
            <person name="Deegan J."/>
            <person name="Clutterbuck J."/>
            <person name="Andersen M.R."/>
            <person name="Archer D."/>
            <person name="Bencina M."/>
            <person name="Braus G."/>
            <person name="Coutinho P."/>
            <person name="von Dohren H."/>
            <person name="Doonan J."/>
            <person name="Driessen A.J."/>
            <person name="Durek P."/>
            <person name="Espeso E."/>
            <person name="Fekete E."/>
            <person name="Flipphi M."/>
            <person name="Estrada C.G."/>
            <person name="Geysens S."/>
            <person name="Goldman G."/>
            <person name="de Groot P.W."/>
            <person name="Hansen K."/>
            <person name="Harris S.D."/>
            <person name="Heinekamp T."/>
            <person name="Helmstaedt K."/>
            <person name="Henrissat B."/>
            <person name="Hofmann G."/>
            <person name="Homan T."/>
            <person name="Horio T."/>
            <person name="Horiuchi H."/>
            <person name="James S."/>
            <person name="Jones M."/>
            <person name="Karaffa L."/>
            <person name="Karanyi Z."/>
            <person name="Kato M."/>
            <person name="Keller N."/>
            <person name="Kelly D.E."/>
            <person name="Kiel J.A."/>
            <person name="Kim J.M."/>
            <person name="van der Klei I.J."/>
            <person name="Klis F.M."/>
            <person name="Kovalchuk A."/>
            <person name="Krasevec N."/>
            <person name="Kubicek C.P."/>
            <person name="Liu B."/>
            <person name="Maccabe A."/>
            <person name="Meyer V."/>
            <person name="Mirabito P."/>
            <person name="Miskei M."/>
            <person name="Mos M."/>
            <person name="Mullins J."/>
            <person name="Nelson D.R."/>
            <person name="Nielsen J."/>
            <person name="Oakley B.R."/>
            <person name="Osmani S.A."/>
            <person name="Pakula T."/>
            <person name="Paszewski A."/>
            <person name="Paulsen I."/>
            <person name="Pilsyk S."/>
            <person name="Pocsi I."/>
            <person name="Punt P.J."/>
            <person name="Ram A.F."/>
            <person name="Ren Q."/>
            <person name="Robellet X."/>
            <person name="Robson G."/>
            <person name="Seiboth B."/>
            <person name="van Solingen P."/>
            <person name="Specht T."/>
            <person name="Sun J."/>
            <person name="Taheri-Talesh N."/>
            <person name="Takeshita N."/>
            <person name="Ussery D."/>
            <person name="vanKuyk P.A."/>
            <person name="Visser H."/>
            <person name="van de Vondervoort P.J."/>
            <person name="de Vries R.P."/>
            <person name="Walton J."/>
            <person name="Xiang X."/>
            <person name="Xiong Y."/>
            <person name="Zeng A.P."/>
            <person name="Brandt B.W."/>
            <person name="Cornell M.J."/>
            <person name="van den Hondel C.A."/>
            <person name="Visser J."/>
            <person name="Oliver S.G."/>
            <person name="Turner G."/>
        </authorList>
    </citation>
    <scope>GENOME REANNOTATION</scope>
    <source>
        <strain evidence="8">FGSC A4 / ATCC 38163 / CBS 112.46 / NRRL 194 / M139</strain>
    </source>
</reference>
<dbReference type="KEGG" id="ani:ANIA_04618"/>
<evidence type="ECO:0000259" key="5">
    <source>
        <dbReference type="PROSITE" id="PS50090"/>
    </source>
</evidence>
<feature type="compositionally biased region" description="Acidic residues" evidence="4">
    <location>
        <begin position="612"/>
        <end position="622"/>
    </location>
</feature>
<dbReference type="PROSITE" id="PS50090">
    <property type="entry name" value="MYB_LIKE"/>
    <property type="match status" value="2"/>
</dbReference>
<keyword evidence="3" id="KW-0539">Nucleus</keyword>
<dbReference type="SMR" id="Q5B4B2"/>
<feature type="compositionally biased region" description="Low complexity" evidence="4">
    <location>
        <begin position="575"/>
        <end position="591"/>
    </location>
</feature>
<dbReference type="PANTHER" id="PTHR46380">
    <property type="entry name" value="CYCLIN-D-BINDING MYB-LIKE TRANSCRIPTION FACTOR 1"/>
    <property type="match status" value="1"/>
</dbReference>
<dbReference type="PANTHER" id="PTHR46380:SF2">
    <property type="entry name" value="CYCLIN-D-BINDING MYB-LIKE TRANSCRIPTION FACTOR 1"/>
    <property type="match status" value="1"/>
</dbReference>
<gene>
    <name evidence="7" type="ORF">ANIA_04618</name>
</gene>
<feature type="compositionally biased region" description="Polar residues" evidence="4">
    <location>
        <begin position="177"/>
        <end position="196"/>
    </location>
</feature>
<feature type="compositionally biased region" description="Low complexity" evidence="4">
    <location>
        <begin position="709"/>
        <end position="718"/>
    </location>
</feature>
<dbReference type="VEuPathDB" id="FungiDB:AN4618"/>
<dbReference type="GeneID" id="2872419"/>
<feature type="compositionally biased region" description="Low complexity" evidence="4">
    <location>
        <begin position="517"/>
        <end position="528"/>
    </location>
</feature>
<evidence type="ECO:0000313" key="8">
    <source>
        <dbReference type="Proteomes" id="UP000000560"/>
    </source>
</evidence>
<protein>
    <submittedName>
        <fullName evidence="7">Myb-like transcription factor (Eurofung)</fullName>
    </submittedName>
</protein>
<dbReference type="GO" id="GO:0003700">
    <property type="term" value="F:DNA-binding transcription factor activity"/>
    <property type="evidence" value="ECO:0000318"/>
    <property type="project" value="GO_Central"/>
</dbReference>
<feature type="domain" description="Myb-like" evidence="5">
    <location>
        <begin position="362"/>
        <end position="434"/>
    </location>
</feature>
<evidence type="ECO:0000256" key="3">
    <source>
        <dbReference type="ARBA" id="ARBA00023242"/>
    </source>
</evidence>
<dbReference type="RefSeq" id="XP_662222.1">
    <property type="nucleotide sequence ID" value="XM_657130.1"/>
</dbReference>
<sequence>MGQGSSQPAGLAQSGESDDESSTQASVQNHSSSQKIVKRSKAESHQGSSKRRRKSSQSGTRPATTSPGSLPASVEEPGPESPQEDQSATGYKSRSPPESTGTNHLAPTTRVEEPQQENETALKRKRRSFDGNSSPLRASPDPQPSSVKRKRLIDSFSNNDASVAKRKNRPPGHRSNDSQSQDSSTRLPKSTPSSALKNDYKVSPSPALSVGGTQTKGRLNRSNGTVNAKGTTGAFLPHEVEALEDFKVEFCNANACSTTVFDLMVQHGKEGPFPGPSGIGKRAFWQQVHKILPGRDRRSVYRFMKRHFQASGQKPHEWTEEQEDELVVLYQQHGPKWAHIAEMLGRSGDDVVQRWKNRLEHRDTMRTGPWSDEETNQLKDALRAAWDKLRSEGINVGENIYEMDESLILWSQISKSMRHVRSRQQCADKWRRLKLTAAGSSQANSRANSRMNSRSVTPHSAKPEFHKNYKSAAYVFSSEDESESDSKPEEKTKTNSQLKLSTSDHGSKEHASREASEAASSDKSGDTSSSEEESDSEEVDSSDVPSVSKQKRAKSPTRRSGTPDDKRVKLKKESSPTPSAVSSQESSSGSESESENDSDDESSRSSSSESDSGSEVDSDVNEEVAVNSSPNKLKAQKRAAVRKSSSPADHTGSDSSVTNSSESSDSEDEPQAKRPIARDETERVDNVTNLKTGARGVSENSETRDSSSEESGSGSESESSSDSE</sequence>
<feature type="compositionally biased region" description="Acidic residues" evidence="4">
    <location>
        <begin position="529"/>
        <end position="541"/>
    </location>
</feature>
<organism evidence="7 8">
    <name type="scientific">Emericella nidulans (strain FGSC A4 / ATCC 38163 / CBS 112.46 / NRRL 194 / M139)</name>
    <name type="common">Aspergillus nidulans</name>
    <dbReference type="NCBI Taxonomy" id="227321"/>
    <lineage>
        <taxon>Eukaryota</taxon>
        <taxon>Fungi</taxon>
        <taxon>Dikarya</taxon>
        <taxon>Ascomycota</taxon>
        <taxon>Pezizomycotina</taxon>
        <taxon>Eurotiomycetes</taxon>
        <taxon>Eurotiomycetidae</taxon>
        <taxon>Eurotiales</taxon>
        <taxon>Aspergillaceae</taxon>
        <taxon>Aspergillus</taxon>
        <taxon>Aspergillus subgen. Nidulantes</taxon>
    </lineage>
</organism>
<dbReference type="eggNOG" id="KOG0051">
    <property type="taxonomic scope" value="Eukaryota"/>
</dbReference>
<dbReference type="InParanoid" id="Q5B4B2"/>
<dbReference type="STRING" id="227321.Q5B4B2"/>
<feature type="compositionally biased region" description="Polar residues" evidence="4">
    <location>
        <begin position="494"/>
        <end position="504"/>
    </location>
</feature>
<dbReference type="SUPFAM" id="SSF46689">
    <property type="entry name" value="Homeodomain-like"/>
    <property type="match status" value="1"/>
</dbReference>
<dbReference type="EMBL" id="BN001303">
    <property type="protein sequence ID" value="CBF77137.1"/>
    <property type="molecule type" value="Genomic_DNA"/>
</dbReference>
<dbReference type="GO" id="GO:0000976">
    <property type="term" value="F:transcription cis-regulatory region binding"/>
    <property type="evidence" value="ECO:0000318"/>
    <property type="project" value="GO_Central"/>
</dbReference>